<dbReference type="EMBL" id="CAJOBC010008862">
    <property type="protein sequence ID" value="CAF3972921.1"/>
    <property type="molecule type" value="Genomic_DNA"/>
</dbReference>
<keyword evidence="4" id="KW-1185">Reference proteome</keyword>
<dbReference type="Pfam" id="PF00005">
    <property type="entry name" value="ABC_tran"/>
    <property type="match status" value="1"/>
</dbReference>
<dbReference type="InterPro" id="IPR027417">
    <property type="entry name" value="P-loop_NTPase"/>
</dbReference>
<evidence type="ECO:0000259" key="1">
    <source>
        <dbReference type="PROSITE" id="PS50893"/>
    </source>
</evidence>
<dbReference type="AlphaFoldDB" id="A0A814WYE9"/>
<feature type="domain" description="ABC transporter" evidence="1">
    <location>
        <begin position="24"/>
        <end position="196"/>
    </location>
</feature>
<evidence type="ECO:0000313" key="4">
    <source>
        <dbReference type="Proteomes" id="UP000663829"/>
    </source>
</evidence>
<dbReference type="PANTHER" id="PTHR43038:SF3">
    <property type="entry name" value="ABC TRANSPORTER G FAMILY MEMBER 20 ISOFORM X1"/>
    <property type="match status" value="1"/>
</dbReference>
<dbReference type="PROSITE" id="PS00211">
    <property type="entry name" value="ABC_TRANSPORTER_1"/>
    <property type="match status" value="1"/>
</dbReference>
<dbReference type="Proteomes" id="UP000681722">
    <property type="component" value="Unassembled WGS sequence"/>
</dbReference>
<evidence type="ECO:0000313" key="2">
    <source>
        <dbReference type="EMBL" id="CAF1208763.1"/>
    </source>
</evidence>
<name>A0A814WYE9_9BILA</name>
<accession>A0A814WYE9</accession>
<dbReference type="InterPro" id="IPR003439">
    <property type="entry name" value="ABC_transporter-like_ATP-bd"/>
</dbReference>
<dbReference type="SUPFAM" id="SSF52540">
    <property type="entry name" value="P-loop containing nucleoside triphosphate hydrolases"/>
    <property type="match status" value="1"/>
</dbReference>
<dbReference type="GO" id="GO:0016887">
    <property type="term" value="F:ATP hydrolysis activity"/>
    <property type="evidence" value="ECO:0007669"/>
    <property type="project" value="InterPro"/>
</dbReference>
<dbReference type="PANTHER" id="PTHR43038">
    <property type="entry name" value="ATP-BINDING CASSETTE, SUB-FAMILY H, MEMBER 1"/>
    <property type="match status" value="1"/>
</dbReference>
<organism evidence="2 4">
    <name type="scientific">Didymodactylos carnosus</name>
    <dbReference type="NCBI Taxonomy" id="1234261"/>
    <lineage>
        <taxon>Eukaryota</taxon>
        <taxon>Metazoa</taxon>
        <taxon>Spiralia</taxon>
        <taxon>Gnathifera</taxon>
        <taxon>Rotifera</taxon>
        <taxon>Eurotatoria</taxon>
        <taxon>Bdelloidea</taxon>
        <taxon>Philodinida</taxon>
        <taxon>Philodinidae</taxon>
        <taxon>Didymodactylos</taxon>
    </lineage>
</organism>
<dbReference type="PROSITE" id="PS50893">
    <property type="entry name" value="ABC_TRANSPORTER_2"/>
    <property type="match status" value="1"/>
</dbReference>
<protein>
    <recommendedName>
        <fullName evidence="1">ABC transporter domain-containing protein</fullName>
    </recommendedName>
</protein>
<dbReference type="InterPro" id="IPR017871">
    <property type="entry name" value="ABC_transporter-like_CS"/>
</dbReference>
<dbReference type="Proteomes" id="UP000663829">
    <property type="component" value="Unassembled WGS sequence"/>
</dbReference>
<sequence length="196" mass="21872">MEHCSGEVVTNIDCVACDKKNYAVQLIDVQKYFGQTEVLKSICLNVEQGGIFALLGPSGCSKTTLIRVVVGRLHPESGTVVVLGKSPHCYGHGVPGKLIGYMPQELALYRECTIAEQLFFYGRLTEMDQPKIKQRIKFLTHLLDLPHRDRMITTLSGGQQRRISFAVALIHEPKLLILDEPTVGVDPVLRKKLEML</sequence>
<reference evidence="2" key="1">
    <citation type="submission" date="2021-02" db="EMBL/GenBank/DDBJ databases">
        <authorList>
            <person name="Nowell W R."/>
        </authorList>
    </citation>
    <scope>NUCLEOTIDE SEQUENCE</scope>
</reference>
<gene>
    <name evidence="2" type="ORF">GPM918_LOCUS24101</name>
    <name evidence="3" type="ORF">SRO942_LOCUS24100</name>
</gene>
<dbReference type="EMBL" id="CAJNOQ010008861">
    <property type="protein sequence ID" value="CAF1208763.1"/>
    <property type="molecule type" value="Genomic_DNA"/>
</dbReference>
<dbReference type="GO" id="GO:0005524">
    <property type="term" value="F:ATP binding"/>
    <property type="evidence" value="ECO:0007669"/>
    <property type="project" value="InterPro"/>
</dbReference>
<comment type="caution">
    <text evidence="2">The sequence shown here is derived from an EMBL/GenBank/DDBJ whole genome shotgun (WGS) entry which is preliminary data.</text>
</comment>
<evidence type="ECO:0000313" key="3">
    <source>
        <dbReference type="EMBL" id="CAF3972921.1"/>
    </source>
</evidence>
<dbReference type="Gene3D" id="3.40.50.300">
    <property type="entry name" value="P-loop containing nucleotide triphosphate hydrolases"/>
    <property type="match status" value="1"/>
</dbReference>
<proteinExistence type="predicted"/>
<dbReference type="OrthoDB" id="6150516at2759"/>